<dbReference type="Gene3D" id="3.40.50.150">
    <property type="entry name" value="Vaccinia Virus protein VP39"/>
    <property type="match status" value="1"/>
</dbReference>
<proteinExistence type="predicted"/>
<dbReference type="PANTHER" id="PTHR43042">
    <property type="entry name" value="SAM-DEPENDENT METHYLTRANSFERASE"/>
    <property type="match status" value="1"/>
</dbReference>
<accession>A0ABS4DFE3</accession>
<keyword evidence="3" id="KW-0949">S-adenosyl-L-methionine</keyword>
<feature type="domain" description="RlmI-like PUA" evidence="5">
    <location>
        <begin position="7"/>
        <end position="65"/>
    </location>
</feature>
<dbReference type="SUPFAM" id="SSF53335">
    <property type="entry name" value="S-adenosyl-L-methionine-dependent methyltransferases"/>
    <property type="match status" value="1"/>
</dbReference>
<dbReference type="PANTHER" id="PTHR43042:SF3">
    <property type="entry name" value="RIBOSOMAL RNA LARGE SUBUNIT METHYLTRANSFERASE YWBD-RELATED"/>
    <property type="match status" value="1"/>
</dbReference>
<evidence type="ECO:0000259" key="5">
    <source>
        <dbReference type="Pfam" id="PF17785"/>
    </source>
</evidence>
<organism evidence="6 7">
    <name type="scientific">Candidatus Chloroploca mongolica</name>
    <dbReference type="NCBI Taxonomy" id="2528176"/>
    <lineage>
        <taxon>Bacteria</taxon>
        <taxon>Bacillati</taxon>
        <taxon>Chloroflexota</taxon>
        <taxon>Chloroflexia</taxon>
        <taxon>Chloroflexales</taxon>
        <taxon>Chloroflexineae</taxon>
        <taxon>Oscillochloridaceae</taxon>
        <taxon>Candidatus Chloroploca</taxon>
    </lineage>
</organism>
<dbReference type="InterPro" id="IPR019614">
    <property type="entry name" value="SAM-dep_methyl-trfase"/>
</dbReference>
<protein>
    <submittedName>
        <fullName evidence="6">Class I SAM-dependent rRNA methyltransferase</fullName>
    </submittedName>
</protein>
<dbReference type="GO" id="GO:0008168">
    <property type="term" value="F:methyltransferase activity"/>
    <property type="evidence" value="ECO:0007669"/>
    <property type="project" value="UniProtKB-KW"/>
</dbReference>
<dbReference type="InterPro" id="IPR029063">
    <property type="entry name" value="SAM-dependent_MTases_sf"/>
</dbReference>
<dbReference type="Pfam" id="PF17785">
    <property type="entry name" value="PUA_3"/>
    <property type="match status" value="1"/>
</dbReference>
<evidence type="ECO:0000259" key="4">
    <source>
        <dbReference type="Pfam" id="PF10672"/>
    </source>
</evidence>
<dbReference type="Gene3D" id="3.30.750.80">
    <property type="entry name" value="RNA methyltransferase domain (HRMD) like"/>
    <property type="match status" value="1"/>
</dbReference>
<dbReference type="InterPro" id="IPR041532">
    <property type="entry name" value="RlmI-like_PUA"/>
</dbReference>
<dbReference type="Pfam" id="PF10672">
    <property type="entry name" value="Methyltrans_SAM"/>
    <property type="match status" value="1"/>
</dbReference>
<dbReference type="GO" id="GO:0032259">
    <property type="term" value="P:methylation"/>
    <property type="evidence" value="ECO:0007669"/>
    <property type="project" value="UniProtKB-KW"/>
</dbReference>
<dbReference type="InterPro" id="IPR015947">
    <property type="entry name" value="PUA-like_sf"/>
</dbReference>
<evidence type="ECO:0000256" key="2">
    <source>
        <dbReference type="ARBA" id="ARBA00022679"/>
    </source>
</evidence>
<comment type="caution">
    <text evidence="6">The sequence shown here is derived from an EMBL/GenBank/DDBJ whole genome shotgun (WGS) entry which is preliminary data.</text>
</comment>
<evidence type="ECO:0000313" key="6">
    <source>
        <dbReference type="EMBL" id="MBP1468151.1"/>
    </source>
</evidence>
<dbReference type="CDD" id="cd11572">
    <property type="entry name" value="RlmI_M_like"/>
    <property type="match status" value="1"/>
</dbReference>
<evidence type="ECO:0000256" key="3">
    <source>
        <dbReference type="ARBA" id="ARBA00022691"/>
    </source>
</evidence>
<reference evidence="6 7" key="1">
    <citation type="submission" date="2021-03" db="EMBL/GenBank/DDBJ databases">
        <authorList>
            <person name="Grouzdev D.S."/>
        </authorList>
    </citation>
    <scope>NUCLEOTIDE SEQUENCE [LARGE SCALE GENOMIC DNA]</scope>
    <source>
        <strain evidence="6 7">M50-1</strain>
    </source>
</reference>
<keyword evidence="2" id="KW-0808">Transferase</keyword>
<sequence>MNLPEVTVEASLRGRLAQGHPWVYRNHVRGGDRLPSGTWVQVRCGNLLAYGLWDAESAIAVRIFSLSSCPDAAWVADRVWDAWALRAPLREQSATTAYRWIYGEGDGLPGLVADRYGDYVVLQTYAESVQTLVPLVVAALPACDRDLRGIVLRERVTEEGTDEPSSVPDHPHRVRLLWGEMPPDELVVQEHGLFLSANLLRGQKTGLFLDHRENRRLVESLASGREVLNCFAYTGAFSLYALRGGAARVVSVDSGHGLAQATDANLALNGMASSNHRFVTEDCFALLDRYAKTRQLFQLLILDPPSFARQKSSLHAASRAYTRLNSLALRCLEPGGLLVSASCTSQMSPEHFRSMLAEAAAQTRTRLQIVYETGQPGDHPVPAGFPEGRYLKFVVARALPIS</sequence>
<name>A0ABS4DFE3_9CHLR</name>
<dbReference type="Proteomes" id="UP001193081">
    <property type="component" value="Unassembled WGS sequence"/>
</dbReference>
<gene>
    <name evidence="6" type="ORF">EYB53_020740</name>
</gene>
<keyword evidence="7" id="KW-1185">Reference proteome</keyword>
<evidence type="ECO:0000313" key="7">
    <source>
        <dbReference type="Proteomes" id="UP001193081"/>
    </source>
</evidence>
<dbReference type="SUPFAM" id="SSF88697">
    <property type="entry name" value="PUA domain-like"/>
    <property type="match status" value="1"/>
</dbReference>
<dbReference type="Gene3D" id="2.30.130.10">
    <property type="entry name" value="PUA domain"/>
    <property type="match status" value="1"/>
</dbReference>
<dbReference type="EMBL" id="SIJK02000058">
    <property type="protein sequence ID" value="MBP1468151.1"/>
    <property type="molecule type" value="Genomic_DNA"/>
</dbReference>
<dbReference type="InterPro" id="IPR036974">
    <property type="entry name" value="PUA_sf"/>
</dbReference>
<keyword evidence="1 6" id="KW-0489">Methyltransferase</keyword>
<evidence type="ECO:0000256" key="1">
    <source>
        <dbReference type="ARBA" id="ARBA00022603"/>
    </source>
</evidence>
<feature type="domain" description="S-adenosylmethionine-dependent methyltransferase" evidence="4">
    <location>
        <begin position="185"/>
        <end position="377"/>
    </location>
</feature>
<dbReference type="RefSeq" id="WP_135480615.1">
    <property type="nucleotide sequence ID" value="NZ_SIJK02000058.1"/>
</dbReference>
<dbReference type="CDD" id="cd02440">
    <property type="entry name" value="AdoMet_MTases"/>
    <property type="match status" value="1"/>
</dbReference>